<evidence type="ECO:0000313" key="2">
    <source>
        <dbReference type="EMBL" id="CEL91349.1"/>
    </source>
</evidence>
<dbReference type="PANTHER" id="PTHR43245">
    <property type="entry name" value="BIFUNCTIONAL POLYMYXIN RESISTANCE PROTEIN ARNA"/>
    <property type="match status" value="1"/>
</dbReference>
<gene>
    <name evidence="2" type="ORF">SSV_2075</name>
</gene>
<evidence type="ECO:0000313" key="3">
    <source>
        <dbReference type="Proteomes" id="UP000183504"/>
    </source>
</evidence>
<evidence type="ECO:0000259" key="1">
    <source>
        <dbReference type="Pfam" id="PF01370"/>
    </source>
</evidence>
<dbReference type="Proteomes" id="UP000183504">
    <property type="component" value="Unassembled WGS sequence"/>
</dbReference>
<organism evidence="2 3">
    <name type="scientific">Streptococcus sanguinis</name>
    <dbReference type="NCBI Taxonomy" id="1305"/>
    <lineage>
        <taxon>Bacteria</taxon>
        <taxon>Bacillati</taxon>
        <taxon>Bacillota</taxon>
        <taxon>Bacilli</taxon>
        <taxon>Lactobacillales</taxon>
        <taxon>Streptococcaceae</taxon>
        <taxon>Streptococcus</taxon>
    </lineage>
</organism>
<dbReference type="EMBL" id="CDMW01000001">
    <property type="protein sequence ID" value="CEL91349.1"/>
    <property type="molecule type" value="Genomic_DNA"/>
</dbReference>
<dbReference type="AlphaFoldDB" id="A0A0B7GTQ4"/>
<dbReference type="InterPro" id="IPR050177">
    <property type="entry name" value="Lipid_A_modif_metabolic_enz"/>
</dbReference>
<sequence>MKRILITGEGSYIGRSFKRYVSSREDVQVDELDVRGEAWKEKDFSSFDVILHLAAIVHISNPSKEMESVYNQVNTQLPYELAQKAKGEGVKQFIFMSSMSVYGEVLGDRVITKDTQERPDSFYGKSKLAAEQLLTELESEDFKLAVLRPPMVYGHQAKGNYKRLSKLAQKLPVFPLIQNERSMIYIDNLCEFIRLIVQNQDSGIFYPQNQDYVNTSQLVKEIKRTHGQRVVLLPAFNWILKGLSRHVSTMNKLFSDLTYEKEMSSYSQSYQVANFRRSIEKTEKGN</sequence>
<dbReference type="Gene3D" id="3.40.50.720">
    <property type="entry name" value="NAD(P)-binding Rossmann-like Domain"/>
    <property type="match status" value="1"/>
</dbReference>
<dbReference type="PANTHER" id="PTHR43245:SF58">
    <property type="entry name" value="BLL5923 PROTEIN"/>
    <property type="match status" value="1"/>
</dbReference>
<dbReference type="RefSeq" id="WP_072074732.1">
    <property type="nucleotide sequence ID" value="NZ_CDMW01000001.1"/>
</dbReference>
<feature type="domain" description="NAD-dependent epimerase/dehydratase" evidence="1">
    <location>
        <begin position="23"/>
        <end position="203"/>
    </location>
</feature>
<dbReference type="InterPro" id="IPR036291">
    <property type="entry name" value="NAD(P)-bd_dom_sf"/>
</dbReference>
<dbReference type="Pfam" id="PF01370">
    <property type="entry name" value="Epimerase"/>
    <property type="match status" value="1"/>
</dbReference>
<name>A0A0B7GTQ4_STRSA</name>
<dbReference type="SUPFAM" id="SSF51735">
    <property type="entry name" value="NAD(P)-binding Rossmann-fold domains"/>
    <property type="match status" value="1"/>
</dbReference>
<reference evidence="2 3" key="1">
    <citation type="submission" date="2015-01" db="EMBL/GenBank/DDBJ databases">
        <authorList>
            <person name="Pelicic Vladimir"/>
        </authorList>
    </citation>
    <scope>NUCLEOTIDE SEQUENCE [LARGE SCALE GENOMIC DNA]</scope>
    <source>
        <strain evidence="2 3">2908</strain>
    </source>
</reference>
<proteinExistence type="predicted"/>
<dbReference type="InterPro" id="IPR001509">
    <property type="entry name" value="Epimerase_deHydtase"/>
</dbReference>
<accession>A0A0B7GTQ4</accession>
<protein>
    <submittedName>
        <fullName evidence="2">Putative NAD-dependent epimerase/dehydratase</fullName>
    </submittedName>
</protein>